<name>A0ABC8QKZ9_9AQUA</name>
<evidence type="ECO:0008006" key="3">
    <source>
        <dbReference type="Google" id="ProtNLM"/>
    </source>
</evidence>
<organism evidence="1 2">
    <name type="scientific">Ilex paraguariensis</name>
    <name type="common">yerba mate</name>
    <dbReference type="NCBI Taxonomy" id="185542"/>
    <lineage>
        <taxon>Eukaryota</taxon>
        <taxon>Viridiplantae</taxon>
        <taxon>Streptophyta</taxon>
        <taxon>Embryophyta</taxon>
        <taxon>Tracheophyta</taxon>
        <taxon>Spermatophyta</taxon>
        <taxon>Magnoliopsida</taxon>
        <taxon>eudicotyledons</taxon>
        <taxon>Gunneridae</taxon>
        <taxon>Pentapetalae</taxon>
        <taxon>asterids</taxon>
        <taxon>campanulids</taxon>
        <taxon>Aquifoliales</taxon>
        <taxon>Aquifoliaceae</taxon>
        <taxon>Ilex</taxon>
    </lineage>
</organism>
<gene>
    <name evidence="1" type="ORF">ILEXP_LOCUS193</name>
</gene>
<reference evidence="1 2" key="1">
    <citation type="submission" date="2024-02" db="EMBL/GenBank/DDBJ databases">
        <authorList>
            <person name="Vignale AGUSTIN F."/>
            <person name="Sosa J E."/>
            <person name="Modenutti C."/>
        </authorList>
    </citation>
    <scope>NUCLEOTIDE SEQUENCE [LARGE SCALE GENOMIC DNA]</scope>
</reference>
<dbReference type="Pfam" id="PF14009">
    <property type="entry name" value="PADRE"/>
    <property type="match status" value="1"/>
</dbReference>
<dbReference type="Proteomes" id="UP001642360">
    <property type="component" value="Unassembled WGS sequence"/>
</dbReference>
<evidence type="ECO:0000313" key="1">
    <source>
        <dbReference type="EMBL" id="CAK9133295.1"/>
    </source>
</evidence>
<evidence type="ECO:0000313" key="2">
    <source>
        <dbReference type="Proteomes" id="UP001642360"/>
    </source>
</evidence>
<keyword evidence="2" id="KW-1185">Reference proteome</keyword>
<sequence>MGIKVFGHQMLPWCFHLMTNHISCLQFQPKPSPVGGTIKLINSNGRVKIYDRPIHVSDLMVEFPKHMVCRSDSLYIGKKISALSEDDHLRLGHTYFLLPRHYFQSVLSFVTIASFASSSQTQSQPASSLCKNAFLKKAAANCQPFHIEKSPSGCLRVRISEEFISKLMEEGKISEEEEEEEENCSGKSKSRVCTTPQLQKDYVQLVGSRLWRPKLETIRETREKRKLSSFGLKRRKRSQSIVVAQKTQKSKHRLHHHISSSISHAKTLSKDKMIKTTCKSV</sequence>
<dbReference type="InterPro" id="IPR025322">
    <property type="entry name" value="PADRE_dom"/>
</dbReference>
<proteinExistence type="predicted"/>
<dbReference type="AlphaFoldDB" id="A0ABC8QKZ9"/>
<dbReference type="PANTHER" id="PTHR33052">
    <property type="entry name" value="DUF4228 DOMAIN PROTEIN-RELATED"/>
    <property type="match status" value="1"/>
</dbReference>
<protein>
    <recommendedName>
        <fullName evidence="3">DUF4228 domain protein</fullName>
    </recommendedName>
</protein>
<dbReference type="EMBL" id="CAUOFW020000002">
    <property type="protein sequence ID" value="CAK9133295.1"/>
    <property type="molecule type" value="Genomic_DNA"/>
</dbReference>
<comment type="caution">
    <text evidence="1">The sequence shown here is derived from an EMBL/GenBank/DDBJ whole genome shotgun (WGS) entry which is preliminary data.</text>
</comment>
<accession>A0ABC8QKZ9</accession>